<organism evidence="2 3">
    <name type="scientific">Favolaschia claudopus</name>
    <dbReference type="NCBI Taxonomy" id="2862362"/>
    <lineage>
        <taxon>Eukaryota</taxon>
        <taxon>Fungi</taxon>
        <taxon>Dikarya</taxon>
        <taxon>Basidiomycota</taxon>
        <taxon>Agaricomycotina</taxon>
        <taxon>Agaricomycetes</taxon>
        <taxon>Agaricomycetidae</taxon>
        <taxon>Agaricales</taxon>
        <taxon>Marasmiineae</taxon>
        <taxon>Mycenaceae</taxon>
        <taxon>Favolaschia</taxon>
    </lineage>
</organism>
<name>A0AAW0A0N5_9AGAR</name>
<evidence type="ECO:0008006" key="4">
    <source>
        <dbReference type="Google" id="ProtNLM"/>
    </source>
</evidence>
<reference evidence="2 3" key="1">
    <citation type="journal article" date="2024" name="J Genomics">
        <title>Draft genome sequencing and assembly of Favolaschia claudopus CIRM-BRFM 2984 isolated from oak limbs.</title>
        <authorList>
            <person name="Navarro D."/>
            <person name="Drula E."/>
            <person name="Chaduli D."/>
            <person name="Cazenave R."/>
            <person name="Ahrendt S."/>
            <person name="Wang J."/>
            <person name="Lipzen A."/>
            <person name="Daum C."/>
            <person name="Barry K."/>
            <person name="Grigoriev I.V."/>
            <person name="Favel A."/>
            <person name="Rosso M.N."/>
            <person name="Martin F."/>
        </authorList>
    </citation>
    <scope>NUCLEOTIDE SEQUENCE [LARGE SCALE GENOMIC DNA]</scope>
    <source>
        <strain evidence="2 3">CIRM-BRFM 2984</strain>
    </source>
</reference>
<dbReference type="EMBL" id="JAWWNJ010000094">
    <property type="protein sequence ID" value="KAK6997086.1"/>
    <property type="molecule type" value="Genomic_DNA"/>
</dbReference>
<feature type="compositionally biased region" description="Basic and acidic residues" evidence="1">
    <location>
        <begin position="15"/>
        <end position="26"/>
    </location>
</feature>
<feature type="region of interest" description="Disordered" evidence="1">
    <location>
        <begin position="1"/>
        <end position="31"/>
    </location>
</feature>
<sequence>MLSDLDPHSPLNHEPAGERLDCDRPEASSSRTRPRLTVYRMLSFSLTAGFGAIKAYMSYEAQVINPTTLDLVYTIVIVSALYWLGLYDEECPKKLPSWLFDVDVVDYIRETADGIRGLGLRALLRKVLGYAQESRDVEQRLQLQTIPPVLEARSQVTVTGIQINTQPIAHIRSRHWHPD</sequence>
<evidence type="ECO:0000313" key="3">
    <source>
        <dbReference type="Proteomes" id="UP001362999"/>
    </source>
</evidence>
<keyword evidence="3" id="KW-1185">Reference proteome</keyword>
<protein>
    <recommendedName>
        <fullName evidence="4">Bestrophin homolog</fullName>
    </recommendedName>
</protein>
<proteinExistence type="predicted"/>
<gene>
    <name evidence="2" type="ORF">R3P38DRAFT_1942348</name>
</gene>
<accession>A0AAW0A0N5</accession>
<dbReference type="Proteomes" id="UP001362999">
    <property type="component" value="Unassembled WGS sequence"/>
</dbReference>
<evidence type="ECO:0000256" key="1">
    <source>
        <dbReference type="SAM" id="MobiDB-lite"/>
    </source>
</evidence>
<evidence type="ECO:0000313" key="2">
    <source>
        <dbReference type="EMBL" id="KAK6997086.1"/>
    </source>
</evidence>
<dbReference type="AlphaFoldDB" id="A0AAW0A0N5"/>
<comment type="caution">
    <text evidence="2">The sequence shown here is derived from an EMBL/GenBank/DDBJ whole genome shotgun (WGS) entry which is preliminary data.</text>
</comment>